<gene>
    <name evidence="2" type="ORF">BWD09_13415</name>
</gene>
<feature type="non-terminal residue" evidence="2">
    <location>
        <position position="94"/>
    </location>
</feature>
<evidence type="ECO:0000313" key="3">
    <source>
        <dbReference type="Proteomes" id="UP000193118"/>
    </source>
</evidence>
<keyword evidence="3" id="KW-1185">Reference proteome</keyword>
<dbReference type="Pfam" id="PF13612">
    <property type="entry name" value="DDE_Tnp_1_3"/>
    <property type="match status" value="1"/>
</dbReference>
<accession>A0A1X3D0W3</accession>
<proteinExistence type="predicted"/>
<name>A0A1X3D0W3_9NEIS</name>
<feature type="domain" description="Transposase DDE" evidence="1">
    <location>
        <begin position="4"/>
        <end position="92"/>
    </location>
</feature>
<organism evidence="2 3">
    <name type="scientific">Neisseria dentiae</name>
    <dbReference type="NCBI Taxonomy" id="194197"/>
    <lineage>
        <taxon>Bacteria</taxon>
        <taxon>Pseudomonadati</taxon>
        <taxon>Pseudomonadota</taxon>
        <taxon>Betaproteobacteria</taxon>
        <taxon>Neisseriales</taxon>
        <taxon>Neisseriaceae</taxon>
        <taxon>Neisseria</taxon>
    </lineage>
</organism>
<sequence length="94" mass="11022">MTTKILAMVDALGNLIDFKLMPGQRNDICGVEPLIKEKEFDALLADKAFDADWLVEELTERGSKVVIPPRNNRKLQREHDKMMYCWRHLIENFF</sequence>
<dbReference type="EMBL" id="MTBO01000103">
    <property type="protein sequence ID" value="OSI13550.1"/>
    <property type="molecule type" value="Genomic_DNA"/>
</dbReference>
<comment type="caution">
    <text evidence="2">The sequence shown here is derived from an EMBL/GenBank/DDBJ whole genome shotgun (WGS) entry which is preliminary data.</text>
</comment>
<dbReference type="AlphaFoldDB" id="A0A1X3D0W3"/>
<protein>
    <recommendedName>
        <fullName evidence="1">Transposase DDE domain-containing protein</fullName>
    </recommendedName>
</protein>
<dbReference type="Proteomes" id="UP000193118">
    <property type="component" value="Unassembled WGS sequence"/>
</dbReference>
<dbReference type="InterPro" id="IPR025668">
    <property type="entry name" value="Tnp_DDE_dom"/>
</dbReference>
<evidence type="ECO:0000259" key="1">
    <source>
        <dbReference type="Pfam" id="PF13612"/>
    </source>
</evidence>
<evidence type="ECO:0000313" key="2">
    <source>
        <dbReference type="EMBL" id="OSI13550.1"/>
    </source>
</evidence>
<dbReference type="OrthoDB" id="8606701at2"/>
<reference evidence="3" key="1">
    <citation type="submission" date="2017-01" db="EMBL/GenBank/DDBJ databases">
        <authorList>
            <person name="Wolfgang W.J."/>
            <person name="Cole J."/>
            <person name="Wroblewski D."/>
            <person name="Mcginnis J."/>
            <person name="Musser K.A."/>
        </authorList>
    </citation>
    <scope>NUCLEOTIDE SEQUENCE [LARGE SCALE GENOMIC DNA]</scope>
    <source>
        <strain evidence="3">DSM 19151</strain>
    </source>
</reference>